<feature type="signal peptide" evidence="2">
    <location>
        <begin position="1"/>
        <end position="32"/>
    </location>
</feature>
<organism evidence="4 5">
    <name type="scientific">Zhongshania marina</name>
    <dbReference type="NCBI Taxonomy" id="2304603"/>
    <lineage>
        <taxon>Bacteria</taxon>
        <taxon>Pseudomonadati</taxon>
        <taxon>Pseudomonadota</taxon>
        <taxon>Gammaproteobacteria</taxon>
        <taxon>Cellvibrionales</taxon>
        <taxon>Spongiibacteraceae</taxon>
        <taxon>Zhongshania</taxon>
    </lineage>
</organism>
<gene>
    <name evidence="4" type="ORF">C0068_16245</name>
</gene>
<dbReference type="Gene3D" id="1.10.530.10">
    <property type="match status" value="1"/>
</dbReference>
<dbReference type="InterPro" id="IPR023346">
    <property type="entry name" value="Lysozyme-like_dom_sf"/>
</dbReference>
<dbReference type="OrthoDB" id="92254at2"/>
<name>A0A2S4HC96_9GAMM</name>
<dbReference type="EMBL" id="PQGG01000037">
    <property type="protein sequence ID" value="POP51613.1"/>
    <property type="molecule type" value="Genomic_DNA"/>
</dbReference>
<dbReference type="PANTHER" id="PTHR37423">
    <property type="entry name" value="SOLUBLE LYTIC MUREIN TRANSGLYCOSYLASE-RELATED"/>
    <property type="match status" value="1"/>
</dbReference>
<dbReference type="RefSeq" id="WP_103685532.1">
    <property type="nucleotide sequence ID" value="NZ_PQGG01000037.1"/>
</dbReference>
<comment type="caution">
    <text evidence="4">The sequence shown here is derived from an EMBL/GenBank/DDBJ whole genome shotgun (WGS) entry which is preliminary data.</text>
</comment>
<dbReference type="AlphaFoldDB" id="A0A2S4HC96"/>
<dbReference type="Pfam" id="PF01464">
    <property type="entry name" value="SLT"/>
    <property type="match status" value="1"/>
</dbReference>
<accession>A0A2S4HC96</accession>
<evidence type="ECO:0000313" key="4">
    <source>
        <dbReference type="EMBL" id="POP51613.1"/>
    </source>
</evidence>
<dbReference type="CDD" id="cd00254">
    <property type="entry name" value="LT-like"/>
    <property type="match status" value="1"/>
</dbReference>
<evidence type="ECO:0000259" key="3">
    <source>
        <dbReference type="Pfam" id="PF01464"/>
    </source>
</evidence>
<dbReference type="SUPFAM" id="SSF53955">
    <property type="entry name" value="Lysozyme-like"/>
    <property type="match status" value="1"/>
</dbReference>
<protein>
    <recommendedName>
        <fullName evidence="3">Transglycosylase SLT domain-containing protein</fullName>
    </recommendedName>
</protein>
<reference evidence="4" key="1">
    <citation type="submission" date="2018-01" db="EMBL/GenBank/DDBJ databases">
        <authorList>
            <person name="Yu X.-D."/>
        </authorList>
    </citation>
    <scope>NUCLEOTIDE SEQUENCE</scope>
    <source>
        <strain evidence="4">ZX-21</strain>
    </source>
</reference>
<dbReference type="InterPro" id="IPR008258">
    <property type="entry name" value="Transglycosylase_SLT_dom_1"/>
</dbReference>
<dbReference type="PANTHER" id="PTHR37423:SF5">
    <property type="entry name" value="SOLUBLE LYTIC MUREIN TRANSGLYCOSYLASE"/>
    <property type="match status" value="1"/>
</dbReference>
<evidence type="ECO:0000256" key="2">
    <source>
        <dbReference type="SAM" id="SignalP"/>
    </source>
</evidence>
<feature type="domain" description="Transglycosylase SLT" evidence="3">
    <location>
        <begin position="104"/>
        <end position="195"/>
    </location>
</feature>
<evidence type="ECO:0000256" key="1">
    <source>
        <dbReference type="ARBA" id="ARBA00007734"/>
    </source>
</evidence>
<comment type="similarity">
    <text evidence="1">Belongs to the transglycosylase Slt family.</text>
</comment>
<sequence length="218" mass="24937">MKGWRSALSKRGVLASSLLLLALIITPAKSDAAETSLASTTANLSAEQLEREELGIFLKQAIAEADSFKDRFDAEVWLFDMSSRMTRYIGDPQERLTFLRSVHREASAAGLSPELVLALIEVESYFDRFAVSRVGAQGLMQVMPFWKNEIGRPDDNLTNTDTNLRYGCQILQFYLQKEKGNLHRALARYNGSLGKSWYPERVFDRWRRHWYNGELKTH</sequence>
<keyword evidence="2" id="KW-0732">Signal</keyword>
<evidence type="ECO:0000313" key="5">
    <source>
        <dbReference type="Proteomes" id="UP000237222"/>
    </source>
</evidence>
<proteinExistence type="inferred from homology"/>
<feature type="chain" id="PRO_5015515913" description="Transglycosylase SLT domain-containing protein" evidence="2">
    <location>
        <begin position="33"/>
        <end position="218"/>
    </location>
</feature>
<dbReference type="Proteomes" id="UP000237222">
    <property type="component" value="Unassembled WGS sequence"/>
</dbReference>